<sequence length="543" mass="61894">MPALLVLFPSNLNFSLGINLYSWTVGSTFRGITFLPTGPNYITYRVLLHGTKQRIENHYNVTLSFWVNLDDEQVLILRWNESVEQFDILSFTDEQEYQRILQIYHSGEYSKGMTPFQKIVNRSPSTNTLWTNLTNCIIPVHITQLMPDTGLIDPTTERLDLQSISKEELSKMTDQEKEAYHRLHGQYFSQSAETSDDQPLELDPDMFLTSPTAFSQWKRRADKVGETLSKSSLTSFALEMRLEREIQEMGGTLDYVVPTQKMERDAPVEHHYADHYHPLRFTHISAGPPTPLFQSKVVEKFGEADWFGALLGEMQLSFVCFLLGESWLSTVQWKRLLNALCEWWCESSETSALRAEKGLSLLTTIRAQLELWGGDDLRAPGDRQIEEEMLLESDDQSRMLSRLSGESPETGRARDLNGLDGSIVQSSLSALLRAIHTTVASHPPSQLPPVWHQLNSAALEVEQWTKENLNPTFLDLDTESSKTAKYINPITNRFDEVGDAKTDFNFAVDDGMDQMIDSDDEQDQPEVMTEEELARLGMSFDEL</sequence>
<dbReference type="EMBL" id="JARBJD010000182">
    <property type="protein sequence ID" value="KAK2948173.1"/>
    <property type="molecule type" value="Genomic_DNA"/>
</dbReference>
<evidence type="ECO:0000256" key="1">
    <source>
        <dbReference type="ARBA" id="ARBA00006281"/>
    </source>
</evidence>
<dbReference type="Gene3D" id="1.25.40.550">
    <property type="entry name" value="Aar2, C-terminal domain-like"/>
    <property type="match status" value="1"/>
</dbReference>
<keyword evidence="6" id="KW-1185">Reference proteome</keyword>
<comment type="similarity">
    <text evidence="1">Belongs to the AAR2 family.</text>
</comment>
<feature type="domain" description="AAR2 N-terminal" evidence="4">
    <location>
        <begin position="13"/>
        <end position="147"/>
    </location>
</feature>
<dbReference type="PANTHER" id="PTHR12689:SF4">
    <property type="entry name" value="PROTEIN AAR2 HOMOLOG"/>
    <property type="match status" value="1"/>
</dbReference>
<dbReference type="Pfam" id="PF20981">
    <property type="entry name" value="AAR2_1st"/>
    <property type="match status" value="1"/>
</dbReference>
<accession>A0ABQ9X7X5</accession>
<dbReference type="InterPro" id="IPR038516">
    <property type="entry name" value="AAR2_N_sf"/>
</dbReference>
<evidence type="ECO:0000259" key="3">
    <source>
        <dbReference type="Pfam" id="PF05282"/>
    </source>
</evidence>
<dbReference type="CDD" id="cd13777">
    <property type="entry name" value="Aar2_N"/>
    <property type="match status" value="1"/>
</dbReference>
<dbReference type="InterPro" id="IPR033648">
    <property type="entry name" value="AAR2_C"/>
</dbReference>
<dbReference type="InterPro" id="IPR033647">
    <property type="entry name" value="Aar2_N"/>
</dbReference>
<evidence type="ECO:0000313" key="5">
    <source>
        <dbReference type="EMBL" id="KAK2948173.1"/>
    </source>
</evidence>
<name>A0ABQ9X7X5_9EUKA</name>
<dbReference type="InterPro" id="IPR038514">
    <property type="entry name" value="AAR2_C_sf"/>
</dbReference>
<dbReference type="CDD" id="cd13778">
    <property type="entry name" value="Aar2_C"/>
    <property type="match status" value="1"/>
</dbReference>
<evidence type="ECO:0000259" key="4">
    <source>
        <dbReference type="Pfam" id="PF20981"/>
    </source>
</evidence>
<feature type="region of interest" description="Disordered" evidence="2">
    <location>
        <begin position="395"/>
        <end position="418"/>
    </location>
</feature>
<evidence type="ECO:0000313" key="6">
    <source>
        <dbReference type="Proteomes" id="UP001281761"/>
    </source>
</evidence>
<dbReference type="Pfam" id="PF05282">
    <property type="entry name" value="AAR2"/>
    <property type="match status" value="1"/>
</dbReference>
<feature type="domain" description="AAR2 C-terminal" evidence="3">
    <location>
        <begin position="307"/>
        <end position="437"/>
    </location>
</feature>
<evidence type="ECO:0000256" key="2">
    <source>
        <dbReference type="SAM" id="MobiDB-lite"/>
    </source>
</evidence>
<organism evidence="5 6">
    <name type="scientific">Blattamonas nauphoetae</name>
    <dbReference type="NCBI Taxonomy" id="2049346"/>
    <lineage>
        <taxon>Eukaryota</taxon>
        <taxon>Metamonada</taxon>
        <taxon>Preaxostyla</taxon>
        <taxon>Oxymonadida</taxon>
        <taxon>Blattamonas</taxon>
    </lineage>
</organism>
<reference evidence="5 6" key="1">
    <citation type="journal article" date="2022" name="bioRxiv">
        <title>Genomics of Preaxostyla Flagellates Illuminates Evolutionary Transitions and the Path Towards Mitochondrial Loss.</title>
        <authorList>
            <person name="Novak L.V.F."/>
            <person name="Treitli S.C."/>
            <person name="Pyrih J."/>
            <person name="Halakuc P."/>
            <person name="Pipaliya S.V."/>
            <person name="Vacek V."/>
            <person name="Brzon O."/>
            <person name="Soukal P."/>
            <person name="Eme L."/>
            <person name="Dacks J.B."/>
            <person name="Karnkowska A."/>
            <person name="Elias M."/>
            <person name="Hampl V."/>
        </authorList>
    </citation>
    <scope>NUCLEOTIDE SEQUENCE [LARGE SCALE GENOMIC DNA]</scope>
    <source>
        <strain evidence="5">NAU3</strain>
        <tissue evidence="5">Gut</tissue>
    </source>
</reference>
<proteinExistence type="inferred from homology"/>
<dbReference type="PANTHER" id="PTHR12689">
    <property type="entry name" value="A1 CISTRON SPLICING FACTOR AAR2-RELATED"/>
    <property type="match status" value="1"/>
</dbReference>
<dbReference type="InterPro" id="IPR007946">
    <property type="entry name" value="AAR2"/>
</dbReference>
<gene>
    <name evidence="5" type="ORF">BLNAU_16882</name>
</gene>
<comment type="caution">
    <text evidence="5">The sequence shown here is derived from an EMBL/GenBank/DDBJ whole genome shotgun (WGS) entry which is preliminary data.</text>
</comment>
<dbReference type="Proteomes" id="UP001281761">
    <property type="component" value="Unassembled WGS sequence"/>
</dbReference>
<dbReference type="Gene3D" id="2.60.34.20">
    <property type="match status" value="1"/>
</dbReference>
<protein>
    <submittedName>
        <fullName evidence="5">A1 cistron-splicing factor AAR2</fullName>
    </submittedName>
</protein>